<dbReference type="NCBIfam" id="TIGR00756">
    <property type="entry name" value="PPR"/>
    <property type="match status" value="2"/>
</dbReference>
<dbReference type="InterPro" id="IPR046848">
    <property type="entry name" value="E_motif"/>
</dbReference>
<dbReference type="FunFam" id="1.25.40.10:FF:001237">
    <property type="entry name" value="Pentatricopeptide repeat-containing protein"/>
    <property type="match status" value="1"/>
</dbReference>
<dbReference type="EMBL" id="JACGWM010000003">
    <property type="protein sequence ID" value="KAL0382576.1"/>
    <property type="molecule type" value="Genomic_DNA"/>
</dbReference>
<protein>
    <submittedName>
        <fullName evidence="3">Pentatricopeptide repeat-containing protein</fullName>
    </submittedName>
</protein>
<dbReference type="PROSITE" id="PS51257">
    <property type="entry name" value="PROKAR_LIPOPROTEIN"/>
    <property type="match status" value="1"/>
</dbReference>
<dbReference type="PROSITE" id="PS51375">
    <property type="entry name" value="PPR"/>
    <property type="match status" value="3"/>
</dbReference>
<dbReference type="PANTHER" id="PTHR47926">
    <property type="entry name" value="PENTATRICOPEPTIDE REPEAT-CONTAINING PROTEIN"/>
    <property type="match status" value="1"/>
</dbReference>
<comment type="caution">
    <text evidence="3">The sequence shown here is derived from an EMBL/GenBank/DDBJ whole genome shotgun (WGS) entry which is preliminary data.</text>
</comment>
<dbReference type="Pfam" id="PF13041">
    <property type="entry name" value="PPR_2"/>
    <property type="match status" value="1"/>
</dbReference>
<dbReference type="Pfam" id="PF01535">
    <property type="entry name" value="PPR"/>
    <property type="match status" value="4"/>
</dbReference>
<dbReference type="Pfam" id="PF20431">
    <property type="entry name" value="E_motif"/>
    <property type="match status" value="1"/>
</dbReference>
<dbReference type="AlphaFoldDB" id="A0AAW2RSY5"/>
<dbReference type="Gene3D" id="1.25.40.10">
    <property type="entry name" value="Tetratricopeptide repeat domain"/>
    <property type="match status" value="4"/>
</dbReference>
<feature type="repeat" description="PPR" evidence="2">
    <location>
        <begin position="314"/>
        <end position="348"/>
    </location>
</feature>
<name>A0AAW2RSY5_9LAMI</name>
<reference evidence="3" key="1">
    <citation type="submission" date="2020-06" db="EMBL/GenBank/DDBJ databases">
        <authorList>
            <person name="Li T."/>
            <person name="Hu X."/>
            <person name="Zhang T."/>
            <person name="Song X."/>
            <person name="Zhang H."/>
            <person name="Dai N."/>
            <person name="Sheng W."/>
            <person name="Hou X."/>
            <person name="Wei L."/>
        </authorList>
    </citation>
    <scope>NUCLEOTIDE SEQUENCE</scope>
    <source>
        <strain evidence="3">KEN8</strain>
        <tissue evidence="3">Leaf</tissue>
    </source>
</reference>
<organism evidence="3">
    <name type="scientific">Sesamum calycinum</name>
    <dbReference type="NCBI Taxonomy" id="2727403"/>
    <lineage>
        <taxon>Eukaryota</taxon>
        <taxon>Viridiplantae</taxon>
        <taxon>Streptophyta</taxon>
        <taxon>Embryophyta</taxon>
        <taxon>Tracheophyta</taxon>
        <taxon>Spermatophyta</taxon>
        <taxon>Magnoliopsida</taxon>
        <taxon>eudicotyledons</taxon>
        <taxon>Gunneridae</taxon>
        <taxon>Pentapetalae</taxon>
        <taxon>asterids</taxon>
        <taxon>lamiids</taxon>
        <taxon>Lamiales</taxon>
        <taxon>Pedaliaceae</taxon>
        <taxon>Sesamum</taxon>
    </lineage>
</organism>
<dbReference type="InterPro" id="IPR046960">
    <property type="entry name" value="PPR_At4g14850-like_plant"/>
</dbReference>
<feature type="repeat" description="PPR" evidence="2">
    <location>
        <begin position="507"/>
        <end position="541"/>
    </location>
</feature>
<dbReference type="GO" id="GO:0009451">
    <property type="term" value="P:RNA modification"/>
    <property type="evidence" value="ECO:0007669"/>
    <property type="project" value="InterPro"/>
</dbReference>
<dbReference type="GO" id="GO:0003723">
    <property type="term" value="F:RNA binding"/>
    <property type="evidence" value="ECO:0007669"/>
    <property type="project" value="InterPro"/>
</dbReference>
<gene>
    <name evidence="3" type="ORF">Scaly_0544900</name>
</gene>
<evidence type="ECO:0000256" key="1">
    <source>
        <dbReference type="ARBA" id="ARBA00022737"/>
    </source>
</evidence>
<reference evidence="3" key="2">
    <citation type="journal article" date="2024" name="Plant">
        <title>Genomic evolution and insights into agronomic trait innovations of Sesamum species.</title>
        <authorList>
            <person name="Miao H."/>
            <person name="Wang L."/>
            <person name="Qu L."/>
            <person name="Liu H."/>
            <person name="Sun Y."/>
            <person name="Le M."/>
            <person name="Wang Q."/>
            <person name="Wei S."/>
            <person name="Zheng Y."/>
            <person name="Lin W."/>
            <person name="Duan Y."/>
            <person name="Cao H."/>
            <person name="Xiong S."/>
            <person name="Wang X."/>
            <person name="Wei L."/>
            <person name="Li C."/>
            <person name="Ma Q."/>
            <person name="Ju M."/>
            <person name="Zhao R."/>
            <person name="Li G."/>
            <person name="Mu C."/>
            <person name="Tian Q."/>
            <person name="Mei H."/>
            <person name="Zhang T."/>
            <person name="Gao T."/>
            <person name="Zhang H."/>
        </authorList>
    </citation>
    <scope>NUCLEOTIDE SEQUENCE</scope>
    <source>
        <strain evidence="3">KEN8</strain>
    </source>
</reference>
<proteinExistence type="predicted"/>
<feature type="repeat" description="PPR" evidence="2">
    <location>
        <begin position="213"/>
        <end position="247"/>
    </location>
</feature>
<keyword evidence="1" id="KW-0677">Repeat</keyword>
<dbReference type="InterPro" id="IPR011990">
    <property type="entry name" value="TPR-like_helical_dom_sf"/>
</dbReference>
<evidence type="ECO:0000256" key="2">
    <source>
        <dbReference type="PROSITE-ProRule" id="PRU00708"/>
    </source>
</evidence>
<sequence length="573" mass="63879">MAKLLHFRTLLLSQSSKICSISSLSSSCSSDMKACNYSKPNSLSANIRDKVLYLLNCCRRSNNLFQIQAHLITSGLFQDPSFSGRLLKLSLKLVDDLGYTFLIFKCISSPDAFCVNTVVKSYSCSGYHREAVDFYVDMLRGGNFSPNSFTFPPLISACSKLGCSSLGQMCHGQALRFGVDNVLPVQNSLIHFYACCGLMDVAWKVFEGMLTKDSVSWNTIIDGFSKIGEMGVAHKLFDTMPKKNVVSWNVMMTGYLNFRKPGNALKLFREMVVQGFESNDTTAVNVIAACGRSSRLKEGRSVHGFLVKAFNSSSLIIDTALIDMYSKCGRVDLAQVIFNRMPSKNLVSWNAMILGHCINANPLDGLNLYSEMVDKIRCKDESAVKFDKDVKLDEVSFILPDEVTFIGILCACARKLMLTEGRDYLSQMIDVFHVKPNFAHYWCMANLMANVGLMQEAVDILRNIPIDEDVSPESSLWAGLFGSCRFQGDVSLAEQIAKGLIEQDPQNFSHHNLLVNIYAAAGRWEEVARTKELMKGRGIKRVPCCSLKDLKEIVRIAKVGDTREKDLQMALME</sequence>
<dbReference type="InterPro" id="IPR002885">
    <property type="entry name" value="PPR_rpt"/>
</dbReference>
<dbReference type="PANTHER" id="PTHR47926:SF365">
    <property type="entry name" value="DYW DOMAIN-CONTAINING PROTEIN"/>
    <property type="match status" value="1"/>
</dbReference>
<evidence type="ECO:0000313" key="3">
    <source>
        <dbReference type="EMBL" id="KAL0382576.1"/>
    </source>
</evidence>
<accession>A0AAW2RSY5</accession>